<evidence type="ECO:0000313" key="10">
    <source>
        <dbReference type="EMBL" id="SIS95481.1"/>
    </source>
</evidence>
<dbReference type="PRINTS" id="PR00919">
    <property type="entry name" value="THERMOPTASE"/>
</dbReference>
<keyword evidence="5 10" id="KW-0031">Aminopeptidase</keyword>
<comment type="cofactor">
    <cofactor evidence="2">
        <name>Mg(2+)</name>
        <dbReference type="ChEBI" id="CHEBI:18420"/>
    </cofactor>
</comment>
<keyword evidence="6" id="KW-0645">Protease</keyword>
<keyword evidence="7" id="KW-0479">Metal-binding</keyword>
<evidence type="ECO:0000256" key="9">
    <source>
        <dbReference type="ARBA" id="ARBA00023049"/>
    </source>
</evidence>
<protein>
    <submittedName>
        <fullName evidence="10">Aminopeptidase II. Metallo peptidase. MEROPS family M29</fullName>
    </submittedName>
</protein>
<evidence type="ECO:0000256" key="5">
    <source>
        <dbReference type="ARBA" id="ARBA00022438"/>
    </source>
</evidence>
<evidence type="ECO:0000256" key="8">
    <source>
        <dbReference type="ARBA" id="ARBA00022801"/>
    </source>
</evidence>
<evidence type="ECO:0000256" key="2">
    <source>
        <dbReference type="ARBA" id="ARBA00001946"/>
    </source>
</evidence>
<gene>
    <name evidence="10" type="ORF">SAMN05421790_10894</name>
</gene>
<evidence type="ECO:0000256" key="7">
    <source>
        <dbReference type="ARBA" id="ARBA00022723"/>
    </source>
</evidence>
<evidence type="ECO:0000256" key="6">
    <source>
        <dbReference type="ARBA" id="ARBA00022670"/>
    </source>
</evidence>
<dbReference type="InterPro" id="IPR052170">
    <property type="entry name" value="M29_Exopeptidase"/>
</dbReference>
<dbReference type="Proteomes" id="UP000186795">
    <property type="component" value="Unassembled WGS sequence"/>
</dbReference>
<dbReference type="PANTHER" id="PTHR34448">
    <property type="entry name" value="AMINOPEPTIDASE"/>
    <property type="match status" value="1"/>
</dbReference>
<dbReference type="RefSeq" id="WP_076525512.1">
    <property type="nucleotide sequence ID" value="NZ_CP048103.1"/>
</dbReference>
<dbReference type="Gene3D" id="3.40.1830.10">
    <property type="entry name" value="Thermophilic metalloprotease (M29)"/>
    <property type="match status" value="1"/>
</dbReference>
<accession>A0A1N7NB84</accession>
<keyword evidence="9" id="KW-0482">Metalloprotease</keyword>
<proteinExistence type="inferred from homology"/>
<comment type="cofactor">
    <cofactor evidence="1">
        <name>Co(2+)</name>
        <dbReference type="ChEBI" id="CHEBI:48828"/>
    </cofactor>
</comment>
<reference evidence="11" key="1">
    <citation type="submission" date="2017-01" db="EMBL/GenBank/DDBJ databases">
        <authorList>
            <person name="Varghese N."/>
            <person name="Submissions S."/>
        </authorList>
    </citation>
    <scope>NUCLEOTIDE SEQUENCE [LARGE SCALE GENOMIC DNA]</scope>
    <source>
        <strain evidence="11">DSM 45196</strain>
    </source>
</reference>
<dbReference type="InterPro" id="IPR000787">
    <property type="entry name" value="Peptidase_M29"/>
</dbReference>
<dbReference type="PANTHER" id="PTHR34448:SF3">
    <property type="entry name" value="AMINOPEPTIDASE AMPS"/>
    <property type="match status" value="1"/>
</dbReference>
<dbReference type="InterPro" id="IPR035097">
    <property type="entry name" value="M29_N-terminal"/>
</dbReference>
<dbReference type="OrthoDB" id="9803993at2"/>
<dbReference type="GO" id="GO:0006508">
    <property type="term" value="P:proteolysis"/>
    <property type="evidence" value="ECO:0007669"/>
    <property type="project" value="UniProtKB-KW"/>
</dbReference>
<dbReference type="Pfam" id="PF02073">
    <property type="entry name" value="Peptidase_M29"/>
    <property type="match status" value="1"/>
</dbReference>
<keyword evidence="11" id="KW-1185">Reference proteome</keyword>
<keyword evidence="8" id="KW-0378">Hydrolase</keyword>
<dbReference type="AlphaFoldDB" id="A0A1N7NB84"/>
<dbReference type="GO" id="GO:0046872">
    <property type="term" value="F:metal ion binding"/>
    <property type="evidence" value="ECO:0007669"/>
    <property type="project" value="UniProtKB-KW"/>
</dbReference>
<comment type="cofactor">
    <cofactor evidence="3">
        <name>Zn(2+)</name>
        <dbReference type="ChEBI" id="CHEBI:29105"/>
    </cofactor>
</comment>
<dbReference type="EMBL" id="FTOD01000008">
    <property type="protein sequence ID" value="SIS95481.1"/>
    <property type="molecule type" value="Genomic_DNA"/>
</dbReference>
<name>A0A1N7NB84_9BACL</name>
<evidence type="ECO:0000256" key="3">
    <source>
        <dbReference type="ARBA" id="ARBA00001947"/>
    </source>
</evidence>
<organism evidence="10 11">
    <name type="scientific">Kroppenstedtia eburnea</name>
    <dbReference type="NCBI Taxonomy" id="714067"/>
    <lineage>
        <taxon>Bacteria</taxon>
        <taxon>Bacillati</taxon>
        <taxon>Bacillota</taxon>
        <taxon>Bacilli</taxon>
        <taxon>Bacillales</taxon>
        <taxon>Thermoactinomycetaceae</taxon>
        <taxon>Kroppenstedtia</taxon>
    </lineage>
</organism>
<sequence length="411" mass="45914">MSFYERLEKYAELAVKVGVNVEPGQTLMIRASIDTAEFVRLITKKAYQAGAKQVHIEWQDPVCTRLKYELAPMEAFDEYPLWQAKSREELAEKGGAYLVIESDDPEWLKGVDSGKISAASKAAGIALKKWREYMLSDQMSWCLIAAASRPWAKRVFPEKEEGEAVEALWNAIFQATRVDREDPEGMWKKHNASLQEKMALLNQKRYKKLHYRAPGTDLTVELPDHHIWCGGGAKNERGVLFNPNIPTEEVYTAPLKLGTRGTVRSTKPLSYQGNLIENFTLRFEKGQIVDISAEKGLDALQSMIGIDEGARYLGEIALVPHNSPISNTDLIFYNTLYDENASCHLAIGAAISTCIEGGAELSPEELQKAGLNESMTHVDFMIGSADLDIDGETDEGIREPIFRKGNWALTP</sequence>
<evidence type="ECO:0000313" key="11">
    <source>
        <dbReference type="Proteomes" id="UP000186795"/>
    </source>
</evidence>
<dbReference type="SUPFAM" id="SSF144052">
    <property type="entry name" value="Thermophilic metalloprotease-like"/>
    <property type="match status" value="1"/>
</dbReference>
<comment type="similarity">
    <text evidence="4">Belongs to the peptidase M29 family.</text>
</comment>
<evidence type="ECO:0000256" key="4">
    <source>
        <dbReference type="ARBA" id="ARBA00008236"/>
    </source>
</evidence>
<dbReference type="GO" id="GO:0008237">
    <property type="term" value="F:metallopeptidase activity"/>
    <property type="evidence" value="ECO:0007669"/>
    <property type="project" value="UniProtKB-KW"/>
</dbReference>
<dbReference type="GO" id="GO:0004177">
    <property type="term" value="F:aminopeptidase activity"/>
    <property type="evidence" value="ECO:0007669"/>
    <property type="project" value="UniProtKB-KW"/>
</dbReference>
<evidence type="ECO:0000256" key="1">
    <source>
        <dbReference type="ARBA" id="ARBA00001941"/>
    </source>
</evidence>